<name>A0A841CK39_9PSEU</name>
<sequence length="143" mass="16027">MFGRFAMTYPVDPRVDDYIEKLPEWQQAICREVRDLVHQADPEVVETIKFTNRPYFVLQGNICALLAAKTHVNVFLYDGAMVPDPEGIITAGHDNKTARTVAFRRGEVVNAPALLAMFRQVIADNRAGGWRKLKRDGRPGASG</sequence>
<accession>A0A841CK39</accession>
<evidence type="ECO:0000259" key="1">
    <source>
        <dbReference type="Pfam" id="PF08818"/>
    </source>
</evidence>
<gene>
    <name evidence="2" type="ORF">FHS29_002577</name>
</gene>
<dbReference type="EMBL" id="JACHJN010000003">
    <property type="protein sequence ID" value="MBB5955996.1"/>
    <property type="molecule type" value="Genomic_DNA"/>
</dbReference>
<dbReference type="InterPro" id="IPR014922">
    <property type="entry name" value="YdhG-like"/>
</dbReference>
<organism evidence="2 3">
    <name type="scientific">Saccharothrix tamanrassetensis</name>
    <dbReference type="NCBI Taxonomy" id="1051531"/>
    <lineage>
        <taxon>Bacteria</taxon>
        <taxon>Bacillati</taxon>
        <taxon>Actinomycetota</taxon>
        <taxon>Actinomycetes</taxon>
        <taxon>Pseudonocardiales</taxon>
        <taxon>Pseudonocardiaceae</taxon>
        <taxon>Saccharothrix</taxon>
    </lineage>
</organism>
<evidence type="ECO:0000313" key="2">
    <source>
        <dbReference type="EMBL" id="MBB5955996.1"/>
    </source>
</evidence>
<protein>
    <recommendedName>
        <fullName evidence="1">YdhG-like domain-containing protein</fullName>
    </recommendedName>
</protein>
<dbReference type="Pfam" id="PF08818">
    <property type="entry name" value="DUF1801"/>
    <property type="match status" value="1"/>
</dbReference>
<dbReference type="Gene3D" id="3.90.1150.200">
    <property type="match status" value="1"/>
</dbReference>
<proteinExistence type="predicted"/>
<evidence type="ECO:0000313" key="3">
    <source>
        <dbReference type="Proteomes" id="UP000547510"/>
    </source>
</evidence>
<comment type="caution">
    <text evidence="2">The sequence shown here is derived from an EMBL/GenBank/DDBJ whole genome shotgun (WGS) entry which is preliminary data.</text>
</comment>
<dbReference type="RefSeq" id="WP_246440169.1">
    <property type="nucleotide sequence ID" value="NZ_JACHJN010000003.1"/>
</dbReference>
<keyword evidence="3" id="KW-1185">Reference proteome</keyword>
<feature type="domain" description="YdhG-like" evidence="1">
    <location>
        <begin position="26"/>
        <end position="121"/>
    </location>
</feature>
<dbReference type="AlphaFoldDB" id="A0A841CK39"/>
<reference evidence="2 3" key="1">
    <citation type="submission" date="2020-08" db="EMBL/GenBank/DDBJ databases">
        <title>Genomic Encyclopedia of Type Strains, Phase III (KMG-III): the genomes of soil and plant-associated and newly described type strains.</title>
        <authorList>
            <person name="Whitman W."/>
        </authorList>
    </citation>
    <scope>NUCLEOTIDE SEQUENCE [LARGE SCALE GENOMIC DNA]</scope>
    <source>
        <strain evidence="2 3">CECT 8640</strain>
    </source>
</reference>
<dbReference type="Proteomes" id="UP000547510">
    <property type="component" value="Unassembled WGS sequence"/>
</dbReference>
<dbReference type="SUPFAM" id="SSF159888">
    <property type="entry name" value="YdhG-like"/>
    <property type="match status" value="1"/>
</dbReference>